<feature type="region of interest" description="Disordered" evidence="1">
    <location>
        <begin position="1"/>
        <end position="39"/>
    </location>
</feature>
<dbReference type="Gramene" id="ORUFI07G02250.1">
    <property type="protein sequence ID" value="ORUFI07G02250.1"/>
    <property type="gene ID" value="ORUFI07G02250"/>
</dbReference>
<accession>A0A0E0Q3T7</accession>
<protein>
    <submittedName>
        <fullName evidence="2">Uncharacterized protein</fullName>
    </submittedName>
</protein>
<keyword evidence="3" id="KW-1185">Reference proteome</keyword>
<dbReference type="Proteomes" id="UP000008022">
    <property type="component" value="Unassembled WGS sequence"/>
</dbReference>
<sequence>MSNPNFPRFPVPGHGREPQPGGATSSSSPGSRFNGLNSGAAPFVPRMVEGAGLAGRMMFGSGAAAGTGATTRSLALAAAVPRGATSVLAGPTAAADFAPSSRDTVYVPVNHDVPLLPIGHHVNLGSASAAGDAMISSSGAPAGAHQYMTNPYAGDAMINSPPSLSLVLTRTWSTHRTSALPPRDSPLLPPSATGIGWNGCTTPWQNSSSRCSQFNSNHTASPPPPTWPIPTATTAASSPVPQGRLNLASAPASSVSTATSASSATTTAAADFAPSSRDIPLLPIGQFPQDHVNLGSASAAGDAMINSSALAGAHPHMVNPPPSQDDDVREIQSARVVQRRGWVSIRSPRGRATNCAGEEGQPLVASVQ</sequence>
<dbReference type="EnsemblPlants" id="ORUFI07G02250.1">
    <property type="protein sequence ID" value="ORUFI07G02250.1"/>
    <property type="gene ID" value="ORUFI07G02250"/>
</dbReference>
<evidence type="ECO:0000256" key="1">
    <source>
        <dbReference type="SAM" id="MobiDB-lite"/>
    </source>
</evidence>
<name>A0A0E0Q3T7_ORYRU</name>
<feature type="compositionally biased region" description="Low complexity" evidence="1">
    <location>
        <begin position="18"/>
        <end position="31"/>
    </location>
</feature>
<organism evidence="2 3">
    <name type="scientific">Oryza rufipogon</name>
    <name type="common">Brownbeard rice</name>
    <name type="synonym">Asian wild rice</name>
    <dbReference type="NCBI Taxonomy" id="4529"/>
    <lineage>
        <taxon>Eukaryota</taxon>
        <taxon>Viridiplantae</taxon>
        <taxon>Streptophyta</taxon>
        <taxon>Embryophyta</taxon>
        <taxon>Tracheophyta</taxon>
        <taxon>Spermatophyta</taxon>
        <taxon>Magnoliopsida</taxon>
        <taxon>Liliopsida</taxon>
        <taxon>Poales</taxon>
        <taxon>Poaceae</taxon>
        <taxon>BOP clade</taxon>
        <taxon>Oryzoideae</taxon>
        <taxon>Oryzeae</taxon>
        <taxon>Oryzinae</taxon>
        <taxon>Oryza</taxon>
    </lineage>
</organism>
<feature type="compositionally biased region" description="Low complexity" evidence="1">
    <location>
        <begin position="229"/>
        <end position="241"/>
    </location>
</feature>
<evidence type="ECO:0000313" key="2">
    <source>
        <dbReference type="EnsemblPlants" id="ORUFI07G02250.1"/>
    </source>
</evidence>
<feature type="region of interest" description="Disordered" evidence="1">
    <location>
        <begin position="206"/>
        <end position="248"/>
    </location>
</feature>
<evidence type="ECO:0000313" key="3">
    <source>
        <dbReference type="Proteomes" id="UP000008022"/>
    </source>
</evidence>
<dbReference type="HOGENOM" id="CLU_910240_0_0_1"/>
<feature type="region of interest" description="Disordered" evidence="1">
    <location>
        <begin position="348"/>
        <end position="368"/>
    </location>
</feature>
<dbReference type="AlphaFoldDB" id="A0A0E0Q3T7"/>
<reference evidence="3" key="1">
    <citation type="submission" date="2013-06" db="EMBL/GenBank/DDBJ databases">
        <authorList>
            <person name="Zhao Q."/>
        </authorList>
    </citation>
    <scope>NUCLEOTIDE SEQUENCE</scope>
    <source>
        <strain evidence="3">cv. W1943</strain>
    </source>
</reference>
<proteinExistence type="predicted"/>
<feature type="compositionally biased region" description="Polar residues" evidence="1">
    <location>
        <begin position="206"/>
        <end position="218"/>
    </location>
</feature>
<reference evidence="2" key="2">
    <citation type="submission" date="2015-06" db="UniProtKB">
        <authorList>
            <consortium name="EnsemblPlants"/>
        </authorList>
    </citation>
    <scope>IDENTIFICATION</scope>
</reference>